<evidence type="ECO:0000313" key="1">
    <source>
        <dbReference type="EMBL" id="MFC5455705.1"/>
    </source>
</evidence>
<name>A0ABW0KQG1_9BACT</name>
<reference evidence="2" key="1">
    <citation type="journal article" date="2019" name="Int. J. Syst. Evol. Microbiol.">
        <title>The Global Catalogue of Microorganisms (GCM) 10K type strain sequencing project: providing services to taxonomists for standard genome sequencing and annotation.</title>
        <authorList>
            <consortium name="The Broad Institute Genomics Platform"/>
            <consortium name="The Broad Institute Genome Sequencing Center for Infectious Disease"/>
            <person name="Wu L."/>
            <person name="Ma J."/>
        </authorList>
    </citation>
    <scope>NUCLEOTIDE SEQUENCE [LARGE SCALE GENOMIC DNA]</scope>
    <source>
        <strain evidence="2">CGMCC 4.1469</strain>
    </source>
</reference>
<dbReference type="Proteomes" id="UP001596052">
    <property type="component" value="Unassembled WGS sequence"/>
</dbReference>
<comment type="caution">
    <text evidence="1">The sequence shown here is derived from an EMBL/GenBank/DDBJ whole genome shotgun (WGS) entry which is preliminary data.</text>
</comment>
<dbReference type="RefSeq" id="WP_377167045.1">
    <property type="nucleotide sequence ID" value="NZ_JBHSMQ010000004.1"/>
</dbReference>
<gene>
    <name evidence="1" type="ORF">ACFQDI_12625</name>
</gene>
<evidence type="ECO:0000313" key="2">
    <source>
        <dbReference type="Proteomes" id="UP001596052"/>
    </source>
</evidence>
<protein>
    <submittedName>
        <fullName evidence="1">Uncharacterized protein</fullName>
    </submittedName>
</protein>
<accession>A0ABW0KQG1</accession>
<dbReference type="EMBL" id="JBHSMQ010000004">
    <property type="protein sequence ID" value="MFC5455705.1"/>
    <property type="molecule type" value="Genomic_DNA"/>
</dbReference>
<sequence length="150" mass="16923">MTAFAIFEAVALLQRRPVAVQALWDGDSSGWVISVQAVYAYGPSHGIEEVAHLRGSDGDLRIFNQAVPPWPETQIASEAGRLIEKHLEIPFFFPSPVEPESDCPDWWDRHLGKKCRTCSKLLLQEETLPWFGVCYFCHLKQRGADPKEAD</sequence>
<keyword evidence="2" id="KW-1185">Reference proteome</keyword>
<organism evidence="1 2">
    <name type="scientific">Prosthecobacter fluviatilis</name>
    <dbReference type="NCBI Taxonomy" id="445931"/>
    <lineage>
        <taxon>Bacteria</taxon>
        <taxon>Pseudomonadati</taxon>
        <taxon>Verrucomicrobiota</taxon>
        <taxon>Verrucomicrobiia</taxon>
        <taxon>Verrucomicrobiales</taxon>
        <taxon>Verrucomicrobiaceae</taxon>
        <taxon>Prosthecobacter</taxon>
    </lineage>
</organism>
<proteinExistence type="predicted"/>